<evidence type="ECO:0000256" key="5">
    <source>
        <dbReference type="ARBA" id="ARBA00022989"/>
    </source>
</evidence>
<accession>A0ABY5JWK3</accession>
<evidence type="ECO:0000256" key="1">
    <source>
        <dbReference type="ARBA" id="ARBA00004651"/>
    </source>
</evidence>
<proteinExistence type="inferred from homology"/>
<evidence type="ECO:0000256" key="2">
    <source>
        <dbReference type="ARBA" id="ARBA00022448"/>
    </source>
</evidence>
<protein>
    <submittedName>
        <fullName evidence="9">ABC transporter permease</fullName>
    </submittedName>
</protein>
<reference evidence="9" key="1">
    <citation type="submission" date="2022-07" db="EMBL/GenBank/DDBJ databases">
        <title>FELIX.</title>
        <authorList>
            <person name="Wan K.H."/>
            <person name="Park S."/>
            <person name="Lawrence Q."/>
            <person name="Eichenberger J.P."/>
            <person name="Booth B.W."/>
            <person name="Piaggio A.J."/>
            <person name="Chandler J.C."/>
            <person name="Franklin A.B."/>
            <person name="Celniker S.E."/>
        </authorList>
    </citation>
    <scope>NUCLEOTIDE SEQUENCE</scope>
    <source>
        <strain evidence="9">QA-1986 374</strain>
    </source>
</reference>
<keyword evidence="5 7" id="KW-1133">Transmembrane helix</keyword>
<dbReference type="PANTHER" id="PTHR30151">
    <property type="entry name" value="ALKANE SULFONATE ABC TRANSPORTER-RELATED, MEMBRANE SUBUNIT"/>
    <property type="match status" value="1"/>
</dbReference>
<dbReference type="RefSeq" id="WP_256709658.1">
    <property type="nucleotide sequence ID" value="NZ_CP101914.1"/>
</dbReference>
<keyword evidence="3" id="KW-1003">Cell membrane</keyword>
<dbReference type="Gene3D" id="1.10.3720.10">
    <property type="entry name" value="MetI-like"/>
    <property type="match status" value="1"/>
</dbReference>
<dbReference type="CDD" id="cd06261">
    <property type="entry name" value="TM_PBP2"/>
    <property type="match status" value="1"/>
</dbReference>
<dbReference type="EMBL" id="CP101914">
    <property type="protein sequence ID" value="UUI04760.1"/>
    <property type="molecule type" value="Genomic_DNA"/>
</dbReference>
<comment type="subcellular location">
    <subcellularLocation>
        <location evidence="1 7">Cell membrane</location>
        <topology evidence="1 7">Multi-pass membrane protein</topology>
    </subcellularLocation>
</comment>
<keyword evidence="10" id="KW-1185">Reference proteome</keyword>
<evidence type="ECO:0000256" key="4">
    <source>
        <dbReference type="ARBA" id="ARBA00022692"/>
    </source>
</evidence>
<dbReference type="InterPro" id="IPR035906">
    <property type="entry name" value="MetI-like_sf"/>
</dbReference>
<keyword evidence="6 7" id="KW-0472">Membrane</keyword>
<comment type="similarity">
    <text evidence="7">Belongs to the binding-protein-dependent transport system permease family.</text>
</comment>
<organism evidence="9 10">
    <name type="scientific">Oceanobacillus jeddahense</name>
    <dbReference type="NCBI Taxonomy" id="1462527"/>
    <lineage>
        <taxon>Bacteria</taxon>
        <taxon>Bacillati</taxon>
        <taxon>Bacillota</taxon>
        <taxon>Bacilli</taxon>
        <taxon>Bacillales</taxon>
        <taxon>Bacillaceae</taxon>
        <taxon>Oceanobacillus</taxon>
    </lineage>
</organism>
<evidence type="ECO:0000256" key="6">
    <source>
        <dbReference type="ARBA" id="ARBA00023136"/>
    </source>
</evidence>
<gene>
    <name evidence="9" type="ORF">NP439_09035</name>
</gene>
<evidence type="ECO:0000259" key="8">
    <source>
        <dbReference type="PROSITE" id="PS50928"/>
    </source>
</evidence>
<dbReference type="InterPro" id="IPR000515">
    <property type="entry name" value="MetI-like"/>
</dbReference>
<dbReference type="Pfam" id="PF00528">
    <property type="entry name" value="BPD_transp_1"/>
    <property type="match status" value="1"/>
</dbReference>
<feature type="transmembrane region" description="Helical" evidence="7">
    <location>
        <begin position="96"/>
        <end position="118"/>
    </location>
</feature>
<feature type="transmembrane region" description="Helical" evidence="7">
    <location>
        <begin position="219"/>
        <end position="241"/>
    </location>
</feature>
<dbReference type="PROSITE" id="PS50928">
    <property type="entry name" value="ABC_TM1"/>
    <property type="match status" value="1"/>
</dbReference>
<feature type="transmembrane region" description="Helical" evidence="7">
    <location>
        <begin position="62"/>
        <end position="84"/>
    </location>
</feature>
<feature type="transmembrane region" description="Helical" evidence="7">
    <location>
        <begin position="6"/>
        <end position="25"/>
    </location>
</feature>
<keyword evidence="2 7" id="KW-0813">Transport</keyword>
<feature type="domain" description="ABC transmembrane type-1" evidence="8">
    <location>
        <begin position="58"/>
        <end position="242"/>
    </location>
</feature>
<dbReference type="PANTHER" id="PTHR30151:SF0">
    <property type="entry name" value="ABC TRANSPORTER PERMEASE PROTEIN MJ0413-RELATED"/>
    <property type="match status" value="1"/>
</dbReference>
<feature type="transmembrane region" description="Helical" evidence="7">
    <location>
        <begin position="124"/>
        <end position="147"/>
    </location>
</feature>
<name>A0ABY5JWK3_9BACI</name>
<evidence type="ECO:0000256" key="3">
    <source>
        <dbReference type="ARBA" id="ARBA00022475"/>
    </source>
</evidence>
<sequence length="252" mass="27552">MRNWRIRVLQALTIIFFIVLCEFVVQRGIISDLYLAAPSNVIVTLYELIISGELTGHFLTTVLEFTIGFGAAILLGVGLGFAMGLSKPLEGYFTPLLSALMAVPTVTIIPLLILWLGMGLLNKIVVVFLFTFFLIVFNTITGVKATLPNHIKVARVFEASRAQLITKVIIPSAAPSIFAGLRVAAATGLVGVLFAEMLASREGLGYLLNMATQFYDTGQLFAIILVVTALSVLIIELINLIERIFFTKWKSL</sequence>
<evidence type="ECO:0000313" key="10">
    <source>
        <dbReference type="Proteomes" id="UP001059773"/>
    </source>
</evidence>
<keyword evidence="4 7" id="KW-0812">Transmembrane</keyword>
<evidence type="ECO:0000313" key="9">
    <source>
        <dbReference type="EMBL" id="UUI04760.1"/>
    </source>
</evidence>
<dbReference type="Proteomes" id="UP001059773">
    <property type="component" value="Chromosome"/>
</dbReference>
<dbReference type="SUPFAM" id="SSF161098">
    <property type="entry name" value="MetI-like"/>
    <property type="match status" value="1"/>
</dbReference>
<feature type="transmembrane region" description="Helical" evidence="7">
    <location>
        <begin position="168"/>
        <end position="199"/>
    </location>
</feature>
<evidence type="ECO:0000256" key="7">
    <source>
        <dbReference type="RuleBase" id="RU363032"/>
    </source>
</evidence>